<dbReference type="RefSeq" id="WP_129257891.1">
    <property type="nucleotide sequence ID" value="NZ_SDKC01000001.1"/>
</dbReference>
<keyword evidence="7" id="KW-0413">Isomerase</keyword>
<dbReference type="InterPro" id="IPR014017">
    <property type="entry name" value="DNA_helicase_UvrD-like_C"/>
</dbReference>
<evidence type="ECO:0000256" key="1">
    <source>
        <dbReference type="ARBA" id="ARBA00009922"/>
    </source>
</evidence>
<comment type="catalytic activity">
    <reaction evidence="10">
        <text>ATP + H2O = ADP + phosphate + H(+)</text>
        <dbReference type="Rhea" id="RHEA:13065"/>
        <dbReference type="ChEBI" id="CHEBI:15377"/>
        <dbReference type="ChEBI" id="CHEBI:15378"/>
        <dbReference type="ChEBI" id="CHEBI:30616"/>
        <dbReference type="ChEBI" id="CHEBI:43474"/>
        <dbReference type="ChEBI" id="CHEBI:456216"/>
        <dbReference type="EC" id="5.6.2.4"/>
    </reaction>
</comment>
<evidence type="ECO:0000256" key="7">
    <source>
        <dbReference type="ARBA" id="ARBA00023235"/>
    </source>
</evidence>
<evidence type="ECO:0000256" key="11">
    <source>
        <dbReference type="PROSITE-ProRule" id="PRU00560"/>
    </source>
</evidence>
<dbReference type="Gene3D" id="1.10.486.10">
    <property type="entry name" value="PCRA, domain 4"/>
    <property type="match status" value="1"/>
</dbReference>
<dbReference type="GO" id="GO:0005524">
    <property type="term" value="F:ATP binding"/>
    <property type="evidence" value="ECO:0007669"/>
    <property type="project" value="UniProtKB-UniRule"/>
</dbReference>
<dbReference type="InterPro" id="IPR013986">
    <property type="entry name" value="DExx_box_DNA_helicase_dom_sf"/>
</dbReference>
<evidence type="ECO:0000256" key="8">
    <source>
        <dbReference type="ARBA" id="ARBA00034617"/>
    </source>
</evidence>
<dbReference type="GO" id="GO:0003677">
    <property type="term" value="F:DNA binding"/>
    <property type="evidence" value="ECO:0007669"/>
    <property type="project" value="UniProtKB-KW"/>
</dbReference>
<dbReference type="InterPro" id="IPR000212">
    <property type="entry name" value="DNA_helicase_UvrD/REP"/>
</dbReference>
<evidence type="ECO:0000256" key="6">
    <source>
        <dbReference type="ARBA" id="ARBA00023125"/>
    </source>
</evidence>
<dbReference type="AlphaFoldDB" id="A0A4V1NRZ0"/>
<evidence type="ECO:0000256" key="4">
    <source>
        <dbReference type="ARBA" id="ARBA00022806"/>
    </source>
</evidence>
<comment type="similarity">
    <text evidence="1">Belongs to the helicase family. UvrD subfamily.</text>
</comment>
<evidence type="ECO:0000256" key="9">
    <source>
        <dbReference type="ARBA" id="ARBA00034808"/>
    </source>
</evidence>
<keyword evidence="6" id="KW-0238">DNA-binding</keyword>
<evidence type="ECO:0000256" key="10">
    <source>
        <dbReference type="ARBA" id="ARBA00048988"/>
    </source>
</evidence>
<dbReference type="CDD" id="cd17932">
    <property type="entry name" value="DEXQc_UvrD"/>
    <property type="match status" value="1"/>
</dbReference>
<dbReference type="PROSITE" id="PS51198">
    <property type="entry name" value="UVRD_HELICASE_ATP_BIND"/>
    <property type="match status" value="1"/>
</dbReference>
<dbReference type="PANTHER" id="PTHR11070">
    <property type="entry name" value="UVRD / RECB / PCRA DNA HELICASE FAMILY MEMBER"/>
    <property type="match status" value="1"/>
</dbReference>
<comment type="caution">
    <text evidence="14">The sequence shown here is derived from an EMBL/GenBank/DDBJ whole genome shotgun (WGS) entry which is preliminary data.</text>
</comment>
<dbReference type="GO" id="GO:0016887">
    <property type="term" value="F:ATP hydrolysis activity"/>
    <property type="evidence" value="ECO:0007669"/>
    <property type="project" value="RHEA"/>
</dbReference>
<feature type="domain" description="UvrD-like helicase C-terminal" evidence="13">
    <location>
        <begin position="277"/>
        <end position="538"/>
    </location>
</feature>
<dbReference type="OrthoDB" id="9810135at2"/>
<dbReference type="Pfam" id="PF00580">
    <property type="entry name" value="UvrD-helicase"/>
    <property type="match status" value="1"/>
</dbReference>
<proteinExistence type="inferred from homology"/>
<dbReference type="EC" id="5.6.2.4" evidence="9"/>
<organism evidence="14 15">
    <name type="scientific">Blautia faecicola</name>
    <dbReference type="NCBI Taxonomy" id="2509240"/>
    <lineage>
        <taxon>Bacteria</taxon>
        <taxon>Bacillati</taxon>
        <taxon>Bacillota</taxon>
        <taxon>Clostridia</taxon>
        <taxon>Lachnospirales</taxon>
        <taxon>Lachnospiraceae</taxon>
        <taxon>Blautia</taxon>
    </lineage>
</organism>
<feature type="binding site" evidence="11">
    <location>
        <begin position="22"/>
        <end position="29"/>
    </location>
    <ligand>
        <name>ATP</name>
        <dbReference type="ChEBI" id="CHEBI:30616"/>
    </ligand>
</feature>
<dbReference type="Gene3D" id="1.10.10.160">
    <property type="match status" value="1"/>
</dbReference>
<evidence type="ECO:0000259" key="13">
    <source>
        <dbReference type="PROSITE" id="PS51217"/>
    </source>
</evidence>
<dbReference type="InterPro" id="IPR027417">
    <property type="entry name" value="P-loop_NTPase"/>
</dbReference>
<dbReference type="Gene3D" id="3.40.50.300">
    <property type="entry name" value="P-loop containing nucleotide triphosphate hydrolases"/>
    <property type="match status" value="2"/>
</dbReference>
<evidence type="ECO:0000256" key="2">
    <source>
        <dbReference type="ARBA" id="ARBA00022741"/>
    </source>
</evidence>
<evidence type="ECO:0000259" key="12">
    <source>
        <dbReference type="PROSITE" id="PS51198"/>
    </source>
</evidence>
<dbReference type="GO" id="GO:0000725">
    <property type="term" value="P:recombinational repair"/>
    <property type="evidence" value="ECO:0007669"/>
    <property type="project" value="TreeGrafter"/>
</dbReference>
<evidence type="ECO:0000313" key="15">
    <source>
        <dbReference type="Proteomes" id="UP000290106"/>
    </source>
</evidence>
<dbReference type="PROSITE" id="PS51217">
    <property type="entry name" value="UVRD_HELICASE_CTER"/>
    <property type="match status" value="1"/>
</dbReference>
<accession>A0A4V1NRZ0</accession>
<dbReference type="EMBL" id="SDKC01000001">
    <property type="protein sequence ID" value="RXS75425.1"/>
    <property type="molecule type" value="Genomic_DNA"/>
</dbReference>
<keyword evidence="2 11" id="KW-0547">Nucleotide-binding</keyword>
<dbReference type="GO" id="GO:0033202">
    <property type="term" value="C:DNA helicase complex"/>
    <property type="evidence" value="ECO:0007669"/>
    <property type="project" value="TreeGrafter"/>
</dbReference>
<comment type="catalytic activity">
    <reaction evidence="8">
        <text>Couples ATP hydrolysis with the unwinding of duplex DNA by translocating in the 3'-5' direction.</text>
        <dbReference type="EC" id="5.6.2.4"/>
    </reaction>
</comment>
<keyword evidence="15" id="KW-1185">Reference proteome</keyword>
<keyword evidence="5 11" id="KW-0067">ATP-binding</keyword>
<dbReference type="Proteomes" id="UP000290106">
    <property type="component" value="Unassembled WGS sequence"/>
</dbReference>
<name>A0A4V1NRZ0_9FIRM</name>
<dbReference type="Pfam" id="PF13361">
    <property type="entry name" value="UvrD_C"/>
    <property type="match status" value="1"/>
</dbReference>
<evidence type="ECO:0000313" key="14">
    <source>
        <dbReference type="EMBL" id="RXS75425.1"/>
    </source>
</evidence>
<keyword evidence="3 11" id="KW-0378">Hydrolase</keyword>
<dbReference type="GO" id="GO:0043138">
    <property type="term" value="F:3'-5' DNA helicase activity"/>
    <property type="evidence" value="ECO:0007669"/>
    <property type="project" value="UniProtKB-EC"/>
</dbReference>
<feature type="domain" description="UvrD-like helicase ATP-binding" evidence="12">
    <location>
        <begin position="1"/>
        <end position="276"/>
    </location>
</feature>
<dbReference type="PANTHER" id="PTHR11070:SF2">
    <property type="entry name" value="ATP-DEPENDENT DNA HELICASE SRS2"/>
    <property type="match status" value="1"/>
</dbReference>
<dbReference type="SUPFAM" id="SSF52540">
    <property type="entry name" value="P-loop containing nucleoside triphosphate hydrolases"/>
    <property type="match status" value="1"/>
</dbReference>
<sequence length="620" mass="73478">MEFNREQQQAMEHKDGPMLVLAGPGSGKTEVIIRRTRKLIQDYQVAPSSILVVTFTKAAAGQMRERFLHLCGVEKSQVTFGTFHGIFYGILRQAYGITSANIASEEIKYQILRQILQNSSMQVEDENDLLESLAREISTVKNGRIPLSHYYSASCPDEEFRKIYETYEKRLHGKRLLDFDDLLVYCYQLFQKHPDILQAWQKKFRYILIDEFQDVNQLQYDIVRLLALPENNLFLVGDDDQSIYRFRGARPEIMLQIPKDFPQLQQVILKQNYRCTGEIVEKSQNVIRWNDARYEKQLFTENDKGKLIEIRTFENESEETTWLLKQIQKDLAEGCPHKEVAILFRTNHNCRMTVERLMEYNIPFTMRDVLPNLYEHWLAKNMVAYMHLAMGGRERKDFLAIMNRPNRYLSREAFYEKEVPFEILYQFYEGKEWMCDRIEKFEHDLKMMKNMAPFAAINYIRYGIGYDEFLKEYAQYRKIKVEELYDLLREIQESAKGYKTFQEWFDSMDAYKEKLKEQSEKVRQQEGIVVSTLHSAKGLEFERVYILDVNEGCMPYQKAILDPEIEEERRMFYVGMTRAKKELHLYAVEERFGKKMEPSRFLVELEEAPKRGSGGQKNGK</sequence>
<keyword evidence="4 11" id="KW-0347">Helicase</keyword>
<evidence type="ECO:0000256" key="5">
    <source>
        <dbReference type="ARBA" id="ARBA00022840"/>
    </source>
</evidence>
<protein>
    <recommendedName>
        <fullName evidence="9">DNA 3'-5' helicase</fullName>
        <ecNumber evidence="9">5.6.2.4</ecNumber>
    </recommendedName>
</protein>
<gene>
    <name evidence="14" type="ORF">ETP43_09505</name>
</gene>
<dbReference type="GO" id="GO:0005829">
    <property type="term" value="C:cytosol"/>
    <property type="evidence" value="ECO:0007669"/>
    <property type="project" value="TreeGrafter"/>
</dbReference>
<dbReference type="InterPro" id="IPR014016">
    <property type="entry name" value="UvrD-like_ATP-bd"/>
</dbReference>
<reference evidence="14 15" key="1">
    <citation type="submission" date="2019-01" db="EMBL/GenBank/DDBJ databases">
        <title>Blautia sp. nov. KGMB01111 isolated human feces.</title>
        <authorList>
            <person name="Park J.-E."/>
            <person name="Kim J.-S."/>
            <person name="Park S.-H."/>
        </authorList>
    </citation>
    <scope>NUCLEOTIDE SEQUENCE [LARGE SCALE GENOMIC DNA]</scope>
    <source>
        <strain evidence="14 15">KGMB01111</strain>
    </source>
</reference>
<evidence type="ECO:0000256" key="3">
    <source>
        <dbReference type="ARBA" id="ARBA00022801"/>
    </source>
</evidence>